<evidence type="ECO:0000313" key="2">
    <source>
        <dbReference type="EMBL" id="SCB62109.1"/>
    </source>
</evidence>
<dbReference type="GO" id="GO:0003677">
    <property type="term" value="F:DNA binding"/>
    <property type="evidence" value="ECO:0007669"/>
    <property type="project" value="InterPro"/>
</dbReference>
<dbReference type="Pfam" id="PF04556">
    <property type="entry name" value="DpnII"/>
    <property type="match status" value="1"/>
</dbReference>
<dbReference type="Proteomes" id="UP000198723">
    <property type="component" value="Unassembled WGS sequence"/>
</dbReference>
<protein>
    <submittedName>
        <fullName evidence="2">DpnII restriction endonuclease</fullName>
    </submittedName>
</protein>
<proteinExistence type="predicted"/>
<dbReference type="InterPro" id="IPR007637">
    <property type="entry name" value="Restrct_endonuc_II_DpnII-like"/>
</dbReference>
<dbReference type="AlphaFoldDB" id="A0A1C3YCK2"/>
<feature type="domain" description="Restriction endonuclease type II DpnII-like" evidence="1">
    <location>
        <begin position="28"/>
        <end position="88"/>
    </location>
</feature>
<organism evidence="2 3">
    <name type="scientific">Rhizobium aethiopicum</name>
    <dbReference type="NCBI Taxonomy" id="1138170"/>
    <lineage>
        <taxon>Bacteria</taxon>
        <taxon>Pseudomonadati</taxon>
        <taxon>Pseudomonadota</taxon>
        <taxon>Alphaproteobacteria</taxon>
        <taxon>Hyphomicrobiales</taxon>
        <taxon>Rhizobiaceae</taxon>
        <taxon>Rhizobium/Agrobacterium group</taxon>
        <taxon>Rhizobium</taxon>
    </lineage>
</organism>
<dbReference type="GO" id="GO:0009036">
    <property type="term" value="F:type II site-specific deoxyribonuclease activity"/>
    <property type="evidence" value="ECO:0007669"/>
    <property type="project" value="InterPro"/>
</dbReference>
<gene>
    <name evidence="2" type="ORF">GA0061105_13218</name>
</gene>
<reference evidence="2 3" key="1">
    <citation type="submission" date="2016-08" db="EMBL/GenBank/DDBJ databases">
        <authorList>
            <person name="Seilhamer J.J."/>
        </authorList>
    </citation>
    <scope>NUCLEOTIDE SEQUENCE [LARGE SCALE GENOMIC DNA]</scope>
    <source>
        <strain evidence="2 3">HBR26</strain>
    </source>
</reference>
<dbReference type="EMBL" id="FMAJ01000032">
    <property type="protein sequence ID" value="SCB62109.1"/>
    <property type="molecule type" value="Genomic_DNA"/>
</dbReference>
<dbReference type="RefSeq" id="WP_245304450.1">
    <property type="nucleotide sequence ID" value="NZ_FMAJ01000032.1"/>
</dbReference>
<sequence length="118" mass="13404">MDHLRADRPVLVLWSAAAAEPAVPDKSRPRIVIEVKGYGATGSKMTDIIGDLDAIIDAMRRDTYLLFITDGMTWKNRLSDLKKIVDRQNQGKITRIYTTKMREELLEDLKDLKSMIGI</sequence>
<evidence type="ECO:0000259" key="1">
    <source>
        <dbReference type="Pfam" id="PF04556"/>
    </source>
</evidence>
<evidence type="ECO:0000313" key="3">
    <source>
        <dbReference type="Proteomes" id="UP000198723"/>
    </source>
</evidence>
<keyword evidence="2" id="KW-0255">Endonuclease</keyword>
<keyword evidence="2" id="KW-0378">Hydrolase</keyword>
<dbReference type="GO" id="GO:0009307">
    <property type="term" value="P:DNA restriction-modification system"/>
    <property type="evidence" value="ECO:0007669"/>
    <property type="project" value="InterPro"/>
</dbReference>
<dbReference type="STRING" id="1138170.GA0061105_13218"/>
<accession>A0A1C3YCK2</accession>
<name>A0A1C3YCK2_9HYPH</name>
<keyword evidence="2" id="KW-0540">Nuclease</keyword>